<keyword evidence="5 10" id="KW-0547">Nucleotide-binding</keyword>
<evidence type="ECO:0000256" key="2">
    <source>
        <dbReference type="ARBA" id="ARBA00008420"/>
    </source>
</evidence>
<evidence type="ECO:0000313" key="11">
    <source>
        <dbReference type="EMBL" id="MBO1108137.1"/>
    </source>
</evidence>
<dbReference type="KEGG" id="pshi:SAMEA2665130_1208"/>
<dbReference type="GO" id="GO:0019521">
    <property type="term" value="P:D-gluconate metabolic process"/>
    <property type="evidence" value="ECO:0007669"/>
    <property type="project" value="UniProtKB-KW"/>
</dbReference>
<name>A0A1A9AX73_PLESH</name>
<evidence type="ECO:0000256" key="10">
    <source>
        <dbReference type="RuleBase" id="RU363066"/>
    </source>
</evidence>
<organism evidence="11 12">
    <name type="scientific">Plesiomonas shigelloides</name>
    <name type="common">Aeromonas shigelloides</name>
    <dbReference type="NCBI Taxonomy" id="703"/>
    <lineage>
        <taxon>Bacteria</taxon>
        <taxon>Pseudomonadati</taxon>
        <taxon>Pseudomonadota</taxon>
        <taxon>Gammaproteobacteria</taxon>
        <taxon>Enterobacterales</taxon>
        <taxon>Enterobacteriaceae</taxon>
        <taxon>Plesiomonas</taxon>
    </lineage>
</organism>
<dbReference type="FunFam" id="3.40.50.300:FF:000522">
    <property type="entry name" value="Gluconokinase"/>
    <property type="match status" value="1"/>
</dbReference>
<evidence type="ECO:0000256" key="7">
    <source>
        <dbReference type="ARBA" id="ARBA00022840"/>
    </source>
</evidence>
<dbReference type="InterPro" id="IPR031322">
    <property type="entry name" value="Shikimate/glucono_kinase"/>
</dbReference>
<dbReference type="PANTHER" id="PTHR43442">
    <property type="entry name" value="GLUCONOKINASE-RELATED"/>
    <property type="match status" value="1"/>
</dbReference>
<dbReference type="NCBIfam" id="TIGR01313">
    <property type="entry name" value="therm_gnt_kin"/>
    <property type="match status" value="1"/>
</dbReference>
<dbReference type="InterPro" id="IPR006001">
    <property type="entry name" value="Therm_gnt_kin"/>
</dbReference>
<keyword evidence="7 10" id="KW-0067">ATP-binding</keyword>
<dbReference type="RefSeq" id="WP_010861856.1">
    <property type="nucleotide sequence ID" value="NZ_CP027852.1"/>
</dbReference>
<dbReference type="GeneID" id="69706077"/>
<sequence>MAGRSIIVMGVSACGKSSVGAALANALNAKFIDGDDLHPKANILKMSGGNPLNDDDRAPWLERIRDAVFSIEMKNETGIIVCSALKRKYRDMIREGNQNVTFVYLDGTYDVILERIRQRSGHFQKENMLQSQFETLECPVATGESGILRIDVNAPFDEVVERAVAAVKGAN</sequence>
<dbReference type="EC" id="2.7.1.12" evidence="3 10"/>
<dbReference type="PANTHER" id="PTHR43442:SF3">
    <property type="entry name" value="GLUCONOKINASE-RELATED"/>
    <property type="match status" value="1"/>
</dbReference>
<keyword evidence="4 10" id="KW-0808">Transferase</keyword>
<dbReference type="Proteomes" id="UP000664658">
    <property type="component" value="Unassembled WGS sequence"/>
</dbReference>
<comment type="catalytic activity">
    <reaction evidence="9 10">
        <text>D-gluconate + ATP = 6-phospho-D-gluconate + ADP + H(+)</text>
        <dbReference type="Rhea" id="RHEA:19433"/>
        <dbReference type="ChEBI" id="CHEBI:15378"/>
        <dbReference type="ChEBI" id="CHEBI:18391"/>
        <dbReference type="ChEBI" id="CHEBI:30616"/>
        <dbReference type="ChEBI" id="CHEBI:58759"/>
        <dbReference type="ChEBI" id="CHEBI:456216"/>
        <dbReference type="EC" id="2.7.1.12"/>
    </reaction>
</comment>
<gene>
    <name evidence="11" type="ORF">J2R62_07875</name>
</gene>
<dbReference type="EMBL" id="JAFNAA010000007">
    <property type="protein sequence ID" value="MBO1108137.1"/>
    <property type="molecule type" value="Genomic_DNA"/>
</dbReference>
<evidence type="ECO:0000256" key="9">
    <source>
        <dbReference type="ARBA" id="ARBA00048090"/>
    </source>
</evidence>
<evidence type="ECO:0000256" key="3">
    <source>
        <dbReference type="ARBA" id="ARBA00012054"/>
    </source>
</evidence>
<accession>A0A1A9AX73</accession>
<dbReference type="CDD" id="cd02021">
    <property type="entry name" value="GntK"/>
    <property type="match status" value="1"/>
</dbReference>
<dbReference type="GO" id="GO:0005737">
    <property type="term" value="C:cytoplasm"/>
    <property type="evidence" value="ECO:0007669"/>
    <property type="project" value="TreeGrafter"/>
</dbReference>
<evidence type="ECO:0000256" key="1">
    <source>
        <dbReference type="ARBA" id="ARBA00004761"/>
    </source>
</evidence>
<protein>
    <recommendedName>
        <fullName evidence="3 10">Gluconokinase</fullName>
        <ecNumber evidence="3 10">2.7.1.12</ecNumber>
    </recommendedName>
</protein>
<evidence type="ECO:0000256" key="4">
    <source>
        <dbReference type="ARBA" id="ARBA00022679"/>
    </source>
</evidence>
<keyword evidence="6 10" id="KW-0418">Kinase</keyword>
<comment type="similarity">
    <text evidence="2 10">Belongs to the gluconokinase GntK/GntV family.</text>
</comment>
<dbReference type="Pfam" id="PF01202">
    <property type="entry name" value="SKI"/>
    <property type="match status" value="1"/>
</dbReference>
<evidence type="ECO:0000313" key="12">
    <source>
        <dbReference type="Proteomes" id="UP000664658"/>
    </source>
</evidence>
<dbReference type="Gene3D" id="3.40.50.300">
    <property type="entry name" value="P-loop containing nucleotide triphosphate hydrolases"/>
    <property type="match status" value="1"/>
</dbReference>
<evidence type="ECO:0000256" key="6">
    <source>
        <dbReference type="ARBA" id="ARBA00022777"/>
    </source>
</evidence>
<dbReference type="GO" id="GO:0046316">
    <property type="term" value="F:gluconokinase activity"/>
    <property type="evidence" value="ECO:0007669"/>
    <property type="project" value="UniProtKB-EC"/>
</dbReference>
<dbReference type="GO" id="GO:0005524">
    <property type="term" value="F:ATP binding"/>
    <property type="evidence" value="ECO:0007669"/>
    <property type="project" value="UniProtKB-KW"/>
</dbReference>
<proteinExistence type="inferred from homology"/>
<dbReference type="SUPFAM" id="SSF52540">
    <property type="entry name" value="P-loop containing nucleoside triphosphate hydrolases"/>
    <property type="match status" value="1"/>
</dbReference>
<keyword evidence="8" id="KW-0311">Gluconate utilization</keyword>
<reference evidence="11" key="1">
    <citation type="submission" date="2021-03" db="EMBL/GenBank/DDBJ databases">
        <title>Plesiomonas shigelloides zfcc0051, isolated from zebrafish feces.</title>
        <authorList>
            <person name="Vanderhoek Z."/>
            <person name="Gaulke C."/>
        </authorList>
    </citation>
    <scope>NUCLEOTIDE SEQUENCE</scope>
    <source>
        <strain evidence="11">Zfcc0051</strain>
    </source>
</reference>
<comment type="caution">
    <text evidence="11">The sequence shown here is derived from an EMBL/GenBank/DDBJ whole genome shotgun (WGS) entry which is preliminary data.</text>
</comment>
<comment type="pathway">
    <text evidence="1">Carbohydrate acid metabolism.</text>
</comment>
<evidence type="ECO:0000256" key="5">
    <source>
        <dbReference type="ARBA" id="ARBA00022741"/>
    </source>
</evidence>
<dbReference type="InterPro" id="IPR027417">
    <property type="entry name" value="P-loop_NTPase"/>
</dbReference>
<dbReference type="AlphaFoldDB" id="A0A1A9AX73"/>
<evidence type="ECO:0000256" key="8">
    <source>
        <dbReference type="ARBA" id="ARBA00023064"/>
    </source>
</evidence>